<accession>A0A1T4WRJ9</accession>
<dbReference type="AlphaFoldDB" id="A0A1T4WRJ9"/>
<keyword evidence="3" id="KW-0067">ATP-binding</keyword>
<dbReference type="InterPro" id="IPR027417">
    <property type="entry name" value="P-loop_NTPase"/>
</dbReference>
<dbReference type="STRING" id="745368.SAMN02745178_00938"/>
<dbReference type="Gene3D" id="3.40.50.300">
    <property type="entry name" value="P-loop containing nucleotide triphosphate hydrolases"/>
    <property type="match status" value="1"/>
</dbReference>
<dbReference type="EMBL" id="FUYF01000004">
    <property type="protein sequence ID" value="SKA80002.1"/>
    <property type="molecule type" value="Genomic_DNA"/>
</dbReference>
<dbReference type="Proteomes" id="UP000190286">
    <property type="component" value="Unassembled WGS sequence"/>
</dbReference>
<dbReference type="Gene3D" id="3.40.1310.30">
    <property type="match status" value="1"/>
</dbReference>
<keyword evidence="4" id="KW-1185">Reference proteome</keyword>
<reference evidence="3 4" key="1">
    <citation type="submission" date="2017-02" db="EMBL/GenBank/DDBJ databases">
        <authorList>
            <person name="Peterson S.W."/>
        </authorList>
    </citation>
    <scope>NUCLEOTIDE SEQUENCE [LARGE SCALE GENOMIC DNA]</scope>
    <source>
        <strain evidence="3 4">ATCC 27749</strain>
    </source>
</reference>
<feature type="domain" description="Helicase superfamily 3 single-stranded DNA/RNA virus" evidence="1">
    <location>
        <begin position="180"/>
        <end position="269"/>
    </location>
</feature>
<evidence type="ECO:0000313" key="3">
    <source>
        <dbReference type="EMBL" id="SKA80002.1"/>
    </source>
</evidence>
<keyword evidence="3" id="KW-0347">Helicase</keyword>
<organism evidence="3 4">
    <name type="scientific">Gemmiger formicilis</name>
    <dbReference type="NCBI Taxonomy" id="745368"/>
    <lineage>
        <taxon>Bacteria</taxon>
        <taxon>Bacillati</taxon>
        <taxon>Bacillota</taxon>
        <taxon>Clostridia</taxon>
        <taxon>Eubacteriales</taxon>
        <taxon>Gemmiger</taxon>
    </lineage>
</organism>
<sequence>MEHKLDNHPNVEKWAYIPHDSDVDEDGKPVAPHIHLVLGLNESLNTSTIGNIIGVPQQYVSPIKQKIKAGRSYRADIGGALLYLTHRNAPEKHQYSDDQVVAKAGYDWIAERAKSEKAQEANKSFQKAIEGIKAGKIRRYNLTDYVSMDNYIDNKTEYERAFEYRENSLKNKTNRKISVIYIEGDAGSGKTTLAKKLCEDKGLSYCLSGSSRDPVQDYNGQDALILDDFRPGIMPLSDVLKMLDNNSASSVSARYHDRWLEVSLIIITSVLTIDDFYAAVADNKEPIAQLKRRCKKLIHLTRHTMDIYAYRAATQEYALIGSGPNPVAAMYADVTDDSEDDLKDFCRSLGIEYKPEGLPSDYVIQDEQKSLFK</sequence>
<dbReference type="GO" id="GO:0003723">
    <property type="term" value="F:RNA binding"/>
    <property type="evidence" value="ECO:0007669"/>
    <property type="project" value="InterPro"/>
</dbReference>
<gene>
    <name evidence="3" type="ORF">SAMN02745178_00938</name>
</gene>
<dbReference type="InterPro" id="IPR002631">
    <property type="entry name" value="Plasmid_rep_OBD"/>
</dbReference>
<dbReference type="GO" id="GO:0003724">
    <property type="term" value="F:RNA helicase activity"/>
    <property type="evidence" value="ECO:0007669"/>
    <property type="project" value="InterPro"/>
</dbReference>
<dbReference type="GO" id="GO:0003916">
    <property type="term" value="F:DNA topoisomerase activity"/>
    <property type="evidence" value="ECO:0007669"/>
    <property type="project" value="InterPro"/>
</dbReference>
<dbReference type="SUPFAM" id="SSF52540">
    <property type="entry name" value="P-loop containing nucleoside triphosphate hydrolases"/>
    <property type="match status" value="1"/>
</dbReference>
<keyword evidence="3" id="KW-0547">Nucleotide-binding</keyword>
<proteinExistence type="predicted"/>
<dbReference type="GO" id="GO:0003677">
    <property type="term" value="F:DNA binding"/>
    <property type="evidence" value="ECO:0007669"/>
    <property type="project" value="InterPro"/>
</dbReference>
<evidence type="ECO:0000259" key="1">
    <source>
        <dbReference type="Pfam" id="PF00910"/>
    </source>
</evidence>
<dbReference type="InterPro" id="IPR000605">
    <property type="entry name" value="Helicase_SF3_ssDNA/RNA_vir"/>
</dbReference>
<keyword evidence="3" id="KW-0378">Hydrolase</keyword>
<name>A0A1T4WRJ9_9FIRM</name>
<evidence type="ECO:0000313" key="4">
    <source>
        <dbReference type="Proteomes" id="UP000190286"/>
    </source>
</evidence>
<protein>
    <submittedName>
        <fullName evidence="3">RNA helicase</fullName>
    </submittedName>
</protein>
<feature type="domain" description="Plasmid replication protein origin binding" evidence="2">
    <location>
        <begin position="11"/>
        <end position="107"/>
    </location>
</feature>
<dbReference type="GO" id="GO:0005727">
    <property type="term" value="C:extrachromosomal circular DNA"/>
    <property type="evidence" value="ECO:0007669"/>
    <property type="project" value="InterPro"/>
</dbReference>
<dbReference type="Pfam" id="PF01719">
    <property type="entry name" value="Rep_OBD"/>
    <property type="match status" value="1"/>
</dbReference>
<dbReference type="GO" id="GO:0006260">
    <property type="term" value="P:DNA replication"/>
    <property type="evidence" value="ECO:0007669"/>
    <property type="project" value="InterPro"/>
</dbReference>
<evidence type="ECO:0000259" key="2">
    <source>
        <dbReference type="Pfam" id="PF01719"/>
    </source>
</evidence>
<dbReference type="Pfam" id="PF00910">
    <property type="entry name" value="RNA_helicase"/>
    <property type="match status" value="1"/>
</dbReference>